<dbReference type="PANTHER" id="PTHR39160">
    <property type="entry name" value="CELL WALL-BINDING PROTEIN YOCH"/>
    <property type="match status" value="1"/>
</dbReference>
<feature type="region of interest" description="Disordered" evidence="2">
    <location>
        <begin position="19"/>
        <end position="80"/>
    </location>
</feature>
<dbReference type="CDD" id="cd22786">
    <property type="entry name" value="DPBB_YuiC-like"/>
    <property type="match status" value="1"/>
</dbReference>
<name>A0A3N5BUQ1_9THEO</name>
<proteinExistence type="predicted"/>
<dbReference type="GO" id="GO:0009254">
    <property type="term" value="P:peptidoglycan turnover"/>
    <property type="evidence" value="ECO:0007669"/>
    <property type="project" value="InterPro"/>
</dbReference>
<reference evidence="5 6" key="1">
    <citation type="submission" date="2018-11" db="EMBL/GenBank/DDBJ databases">
        <title>Genomic Encyclopedia of Type Strains, Phase IV (KMG-IV): sequencing the most valuable type-strain genomes for metagenomic binning, comparative biology and taxonomic classification.</title>
        <authorList>
            <person name="Goeker M."/>
        </authorList>
    </citation>
    <scope>NUCLEOTIDE SEQUENCE [LARGE SCALE GENOMIC DNA]</scope>
    <source>
        <strain evidence="5 6">DSM 102936</strain>
    </source>
</reference>
<dbReference type="RefSeq" id="WP_245963025.1">
    <property type="nucleotide sequence ID" value="NZ_RKRE01000001.1"/>
</dbReference>
<evidence type="ECO:0000256" key="1">
    <source>
        <dbReference type="ARBA" id="ARBA00022729"/>
    </source>
</evidence>
<feature type="domain" description="3D" evidence="4">
    <location>
        <begin position="124"/>
        <end position="182"/>
    </location>
</feature>
<feature type="chain" id="PRO_5039621053" evidence="3">
    <location>
        <begin position="23"/>
        <end position="185"/>
    </location>
</feature>
<accession>A0A3N5BUQ1</accession>
<feature type="compositionally biased region" description="Basic and acidic residues" evidence="2">
    <location>
        <begin position="59"/>
        <end position="68"/>
    </location>
</feature>
<feature type="signal peptide" evidence="3">
    <location>
        <begin position="1"/>
        <end position="22"/>
    </location>
</feature>
<protein>
    <submittedName>
        <fullName evidence="5">3D (Asp-Asp-Asp) domain-containing protein</fullName>
    </submittedName>
</protein>
<evidence type="ECO:0000259" key="4">
    <source>
        <dbReference type="Pfam" id="PF06725"/>
    </source>
</evidence>
<sequence length="185" mass="19024">MLLLTVALLLRAGALLPGSGCGQTGAVAKPPNPPGLEAKHPKPPALEAKPPNQAGSEGPPRDPGDPAPRKVSCTRSELPDRGASRVVRVVATGYTAGYESTGKRPGDPGYGITRSGLPAARGACAVDPDVIPLGSVLFVPGYGYAVALDTGGAIKGNRIDLFFPEEREALAWGRRAVQVFIVAQP</sequence>
<keyword evidence="6" id="KW-1185">Reference proteome</keyword>
<dbReference type="Proteomes" id="UP000282654">
    <property type="component" value="Unassembled WGS sequence"/>
</dbReference>
<evidence type="ECO:0000256" key="3">
    <source>
        <dbReference type="SAM" id="SignalP"/>
    </source>
</evidence>
<organism evidence="5 6">
    <name type="scientific">Thermodesulfitimonas autotrophica</name>
    <dbReference type="NCBI Taxonomy" id="1894989"/>
    <lineage>
        <taxon>Bacteria</taxon>
        <taxon>Bacillati</taxon>
        <taxon>Bacillota</taxon>
        <taxon>Clostridia</taxon>
        <taxon>Thermoanaerobacterales</taxon>
        <taxon>Thermoanaerobacteraceae</taxon>
        <taxon>Thermodesulfitimonas</taxon>
    </lineage>
</organism>
<dbReference type="GO" id="GO:0004553">
    <property type="term" value="F:hydrolase activity, hydrolyzing O-glycosyl compounds"/>
    <property type="evidence" value="ECO:0007669"/>
    <property type="project" value="InterPro"/>
</dbReference>
<dbReference type="SUPFAM" id="SSF50685">
    <property type="entry name" value="Barwin-like endoglucanases"/>
    <property type="match status" value="1"/>
</dbReference>
<evidence type="ECO:0000313" key="6">
    <source>
        <dbReference type="Proteomes" id="UP000282654"/>
    </source>
</evidence>
<comment type="caution">
    <text evidence="5">The sequence shown here is derived from an EMBL/GenBank/DDBJ whole genome shotgun (WGS) entry which is preliminary data.</text>
</comment>
<evidence type="ECO:0000313" key="5">
    <source>
        <dbReference type="EMBL" id="RPF49615.1"/>
    </source>
</evidence>
<keyword evidence="1 3" id="KW-0732">Signal</keyword>
<dbReference type="EMBL" id="RKRE01000001">
    <property type="protein sequence ID" value="RPF49615.1"/>
    <property type="molecule type" value="Genomic_DNA"/>
</dbReference>
<dbReference type="PANTHER" id="PTHR39160:SF4">
    <property type="entry name" value="RESUSCITATION-PROMOTING FACTOR RPFB"/>
    <property type="match status" value="1"/>
</dbReference>
<evidence type="ECO:0000256" key="2">
    <source>
        <dbReference type="SAM" id="MobiDB-lite"/>
    </source>
</evidence>
<dbReference type="InterPro" id="IPR036908">
    <property type="entry name" value="RlpA-like_sf"/>
</dbReference>
<dbReference type="AlphaFoldDB" id="A0A3N5BUQ1"/>
<dbReference type="InterPro" id="IPR051933">
    <property type="entry name" value="Resuscitation_pf_RpfB"/>
</dbReference>
<gene>
    <name evidence="5" type="ORF">EDD75_0434</name>
</gene>
<dbReference type="Pfam" id="PF06725">
    <property type="entry name" value="3D"/>
    <property type="match status" value="1"/>
</dbReference>
<dbReference type="GO" id="GO:0019867">
    <property type="term" value="C:outer membrane"/>
    <property type="evidence" value="ECO:0007669"/>
    <property type="project" value="InterPro"/>
</dbReference>
<dbReference type="Gene3D" id="2.40.40.10">
    <property type="entry name" value="RlpA-like domain"/>
    <property type="match status" value="1"/>
</dbReference>
<dbReference type="InterPro" id="IPR010611">
    <property type="entry name" value="3D_dom"/>
</dbReference>